<keyword evidence="1" id="KW-1133">Transmembrane helix</keyword>
<evidence type="ECO:0000313" key="2">
    <source>
        <dbReference type="EMBL" id="GAA4227858.1"/>
    </source>
</evidence>
<sequence length="447" mass="49836">MSGAAGGTQGGDLEVTRLELRTIVAADLGWAVETEAADAFLRERGRPEWLRTIAVWFTGPGAGFGAPRVEPPSYGRSNEHGRQTFSEEFSDSYMPLVSRPQSPADYLVGCLTWRLDWLKVGPTGAFSICARAELRGGPADALEVIESYHQFRRDVRDRWQDLVAEFLRYWSSALSSYRLVDDAPRVLLRHTETYDVVDFDFTVDGAVRQPKDLYRSGEVAALRALAGLTRMSHVMDRYSEEKVRALEEMDLGSRPDELWIVNVERLTRHHPEHLSDRGKQLFLEDVVRATEIILHQRVTLKYVTDWVRRTRATFLDRLTAEEDVAGSHSVMRTLLAQIAWSSDLYSETLAVHRDSGSSFFRTIVSRIAELKEVDLSRDAVSGSVTRMLEIASAIFQERSAAASARLQEVSLSVGRASRNIGIAAAILVVASVLLAAAQVWMAVSGHG</sequence>
<name>A0ABP8BVR6_9ACTN</name>
<proteinExistence type="predicted"/>
<protein>
    <submittedName>
        <fullName evidence="2">Uncharacterized protein</fullName>
    </submittedName>
</protein>
<dbReference type="Proteomes" id="UP001501710">
    <property type="component" value="Unassembled WGS sequence"/>
</dbReference>
<comment type="caution">
    <text evidence="2">The sequence shown here is derived from an EMBL/GenBank/DDBJ whole genome shotgun (WGS) entry which is preliminary data.</text>
</comment>
<evidence type="ECO:0000256" key="1">
    <source>
        <dbReference type="SAM" id="Phobius"/>
    </source>
</evidence>
<dbReference type="RefSeq" id="WP_344892275.1">
    <property type="nucleotide sequence ID" value="NZ_BAABAS010000004.1"/>
</dbReference>
<keyword evidence="1" id="KW-0472">Membrane</keyword>
<keyword evidence="3" id="KW-1185">Reference proteome</keyword>
<accession>A0ABP8BVR6</accession>
<reference evidence="3" key="1">
    <citation type="journal article" date="2019" name="Int. J. Syst. Evol. Microbiol.">
        <title>The Global Catalogue of Microorganisms (GCM) 10K type strain sequencing project: providing services to taxonomists for standard genome sequencing and annotation.</title>
        <authorList>
            <consortium name="The Broad Institute Genomics Platform"/>
            <consortium name="The Broad Institute Genome Sequencing Center for Infectious Disease"/>
            <person name="Wu L."/>
            <person name="Ma J."/>
        </authorList>
    </citation>
    <scope>NUCLEOTIDE SEQUENCE [LARGE SCALE GENOMIC DNA]</scope>
    <source>
        <strain evidence="3">JCM 17440</strain>
    </source>
</reference>
<evidence type="ECO:0000313" key="3">
    <source>
        <dbReference type="Proteomes" id="UP001501710"/>
    </source>
</evidence>
<organism evidence="2 3">
    <name type="scientific">Actinomadura meridiana</name>
    <dbReference type="NCBI Taxonomy" id="559626"/>
    <lineage>
        <taxon>Bacteria</taxon>
        <taxon>Bacillati</taxon>
        <taxon>Actinomycetota</taxon>
        <taxon>Actinomycetes</taxon>
        <taxon>Streptosporangiales</taxon>
        <taxon>Thermomonosporaceae</taxon>
        <taxon>Actinomadura</taxon>
    </lineage>
</organism>
<gene>
    <name evidence="2" type="ORF">GCM10022254_16580</name>
</gene>
<dbReference type="EMBL" id="BAABAS010000004">
    <property type="protein sequence ID" value="GAA4227858.1"/>
    <property type="molecule type" value="Genomic_DNA"/>
</dbReference>
<keyword evidence="1" id="KW-0812">Transmembrane</keyword>
<feature type="transmembrane region" description="Helical" evidence="1">
    <location>
        <begin position="420"/>
        <end position="443"/>
    </location>
</feature>